<reference evidence="2" key="1">
    <citation type="journal article" date="2023" name="Mol. Phylogenet. Evol.">
        <title>Genome-scale phylogeny and comparative genomics of the fungal order Sordariales.</title>
        <authorList>
            <person name="Hensen N."/>
            <person name="Bonometti L."/>
            <person name="Westerberg I."/>
            <person name="Brannstrom I.O."/>
            <person name="Guillou S."/>
            <person name="Cros-Aarteil S."/>
            <person name="Calhoun S."/>
            <person name="Haridas S."/>
            <person name="Kuo A."/>
            <person name="Mondo S."/>
            <person name="Pangilinan J."/>
            <person name="Riley R."/>
            <person name="LaButti K."/>
            <person name="Andreopoulos B."/>
            <person name="Lipzen A."/>
            <person name="Chen C."/>
            <person name="Yan M."/>
            <person name="Daum C."/>
            <person name="Ng V."/>
            <person name="Clum A."/>
            <person name="Steindorff A."/>
            <person name="Ohm R.A."/>
            <person name="Martin F."/>
            <person name="Silar P."/>
            <person name="Natvig D.O."/>
            <person name="Lalanne C."/>
            <person name="Gautier V."/>
            <person name="Ament-Velasquez S.L."/>
            <person name="Kruys A."/>
            <person name="Hutchinson M.I."/>
            <person name="Powell A.J."/>
            <person name="Barry K."/>
            <person name="Miller A.N."/>
            <person name="Grigoriev I.V."/>
            <person name="Debuchy R."/>
            <person name="Gladieux P."/>
            <person name="Hiltunen Thoren M."/>
            <person name="Johannesson H."/>
        </authorList>
    </citation>
    <scope>NUCLEOTIDE SEQUENCE</scope>
    <source>
        <strain evidence="2">CBS 955.72</strain>
    </source>
</reference>
<name>A0AAJ0MK97_9PEZI</name>
<reference evidence="2" key="2">
    <citation type="submission" date="2023-06" db="EMBL/GenBank/DDBJ databases">
        <authorList>
            <consortium name="Lawrence Berkeley National Laboratory"/>
            <person name="Haridas S."/>
            <person name="Hensen N."/>
            <person name="Bonometti L."/>
            <person name="Westerberg I."/>
            <person name="Brannstrom I.O."/>
            <person name="Guillou S."/>
            <person name="Cros-Aarteil S."/>
            <person name="Calhoun S."/>
            <person name="Kuo A."/>
            <person name="Mondo S."/>
            <person name="Pangilinan J."/>
            <person name="Riley R."/>
            <person name="Labutti K."/>
            <person name="Andreopoulos B."/>
            <person name="Lipzen A."/>
            <person name="Chen C."/>
            <person name="Yanf M."/>
            <person name="Daum C."/>
            <person name="Ng V."/>
            <person name="Clum A."/>
            <person name="Steindorff A."/>
            <person name="Ohm R."/>
            <person name="Martin F."/>
            <person name="Silar P."/>
            <person name="Natvig D."/>
            <person name="Lalanne C."/>
            <person name="Gautier V."/>
            <person name="Ament-Velasquez S.L."/>
            <person name="Kruys A."/>
            <person name="Hutchinson M.I."/>
            <person name="Powell A.J."/>
            <person name="Barry K."/>
            <person name="Miller A.N."/>
            <person name="Grigoriev I.V."/>
            <person name="Debuchy R."/>
            <person name="Gladieux P."/>
            <person name="Thoren M.H."/>
            <person name="Johannesson H."/>
        </authorList>
    </citation>
    <scope>NUCLEOTIDE SEQUENCE</scope>
    <source>
        <strain evidence="2">CBS 955.72</strain>
    </source>
</reference>
<evidence type="ECO:0000313" key="3">
    <source>
        <dbReference type="Proteomes" id="UP001275084"/>
    </source>
</evidence>
<evidence type="ECO:0000313" key="2">
    <source>
        <dbReference type="EMBL" id="KAK3363571.1"/>
    </source>
</evidence>
<dbReference type="Proteomes" id="UP001275084">
    <property type="component" value="Unassembled WGS sequence"/>
</dbReference>
<feature type="region of interest" description="Disordered" evidence="1">
    <location>
        <begin position="50"/>
        <end position="75"/>
    </location>
</feature>
<comment type="caution">
    <text evidence="2">The sequence shown here is derived from an EMBL/GenBank/DDBJ whole genome shotgun (WGS) entry which is preliminary data.</text>
</comment>
<dbReference type="EMBL" id="JAUIQD010000001">
    <property type="protein sequence ID" value="KAK3363571.1"/>
    <property type="molecule type" value="Genomic_DNA"/>
</dbReference>
<evidence type="ECO:0000256" key="1">
    <source>
        <dbReference type="SAM" id="MobiDB-lite"/>
    </source>
</evidence>
<feature type="compositionally biased region" description="Polar residues" evidence="1">
    <location>
        <begin position="65"/>
        <end position="75"/>
    </location>
</feature>
<gene>
    <name evidence="2" type="ORF">B0T25DRAFT_47849</name>
</gene>
<dbReference type="AlphaFoldDB" id="A0AAJ0MK97"/>
<proteinExistence type="predicted"/>
<accession>A0AAJ0MK97</accession>
<organism evidence="2 3">
    <name type="scientific">Lasiosphaeria hispida</name>
    <dbReference type="NCBI Taxonomy" id="260671"/>
    <lineage>
        <taxon>Eukaryota</taxon>
        <taxon>Fungi</taxon>
        <taxon>Dikarya</taxon>
        <taxon>Ascomycota</taxon>
        <taxon>Pezizomycotina</taxon>
        <taxon>Sordariomycetes</taxon>
        <taxon>Sordariomycetidae</taxon>
        <taxon>Sordariales</taxon>
        <taxon>Lasiosphaeriaceae</taxon>
        <taxon>Lasiosphaeria</taxon>
    </lineage>
</organism>
<keyword evidence="3" id="KW-1185">Reference proteome</keyword>
<sequence>MMPRSEFSSSLYPGGGPHEILHLNLHREYTKHVDRMGLEDAWKDYGATTFPRRQGYLGGNRGEGDSSSSPRLQPNGRSWLTLVIEAGDSSSLEDLQDDMRWWFSASDHTRLRLFSWPSWIDLEGELFWIRG</sequence>
<protein>
    <submittedName>
        <fullName evidence="2">Uncharacterized protein</fullName>
    </submittedName>
</protein>